<keyword evidence="4" id="KW-1185">Reference proteome</keyword>
<sequence>MSLWGSKKKDDDREQQENGEGNSRPHSRRDFEDEDTMREPNERDRLLPADNRRPPHADGYLDPDDPAVSPYNLWTVRFMRYLTVLFLVLTFLWWVLLLVSIFVSPPGLHTRGSGFFDFSYTTLAAGILLNSLLFFSAPSLAMRVTQGVLGFLLLVNLIIIVSVTRLRAEEGAPGIASVAWVTLMAAWCISTDRVVAWAKREEEERLTGRPESRRTLQEWLAVFASTTILIIFVLITILMTATLTIRSLDAGLAFDGERIRVDDGKYDVHFACVGNKTTDKHGNNTPTVLIESGEDPVEYDFEHWAYNAYKNGTIDRYCYWDRPGYAWSDNAPSPHSAGMSADNLAEALARQGEEGPWILVSSGYGSIVSRIFSARNFREVVGIMLVDALHEDLLSQLASPTTGFYIWGWGVISPLGLRRIFGAIFGGQTRDDRVYGKSAFTGGKFIKAKLQENLVANSFSRQEISSARTIQAEDTPLVVISSGIHVRLDDTWASKQRDLTNITGKLLSWDIVNKAPHYVWHTKEGRDIMEKRLGQLVKEHYKPRKDHPTLDYTVVDKFRAEREL</sequence>
<keyword evidence="2" id="KW-0812">Transmembrane</keyword>
<protein>
    <submittedName>
        <fullName evidence="3">Alpha/Beta hydrolase</fullName>
    </submittedName>
</protein>
<feature type="compositionally biased region" description="Basic and acidic residues" evidence="1">
    <location>
        <begin position="7"/>
        <end position="16"/>
    </location>
</feature>
<reference evidence="3" key="1">
    <citation type="submission" date="2022-06" db="EMBL/GenBank/DDBJ databases">
        <title>Complete genome sequences of two strains of the flax pathogen Septoria linicola.</title>
        <authorList>
            <person name="Lapalu N."/>
            <person name="Simon A."/>
            <person name="Demenou B."/>
            <person name="Paumier D."/>
            <person name="Guillot M.-P."/>
            <person name="Gout L."/>
            <person name="Valade R."/>
        </authorList>
    </citation>
    <scope>NUCLEOTIDE SEQUENCE</scope>
    <source>
        <strain evidence="3">SE15195</strain>
    </source>
</reference>
<gene>
    <name evidence="3" type="ORF">Slin15195_G078330</name>
</gene>
<dbReference type="EMBL" id="CP099423">
    <property type="protein sequence ID" value="USW54514.1"/>
    <property type="molecule type" value="Genomic_DNA"/>
</dbReference>
<feature type="region of interest" description="Disordered" evidence="1">
    <location>
        <begin position="1"/>
        <end position="61"/>
    </location>
</feature>
<keyword evidence="3" id="KW-0378">Hydrolase</keyword>
<dbReference type="SUPFAM" id="SSF53474">
    <property type="entry name" value="alpha/beta-Hydrolases"/>
    <property type="match status" value="1"/>
</dbReference>
<feature type="transmembrane region" description="Helical" evidence="2">
    <location>
        <begin position="115"/>
        <end position="135"/>
    </location>
</feature>
<name>A0A9Q9ASA8_9PEZI</name>
<feature type="transmembrane region" description="Helical" evidence="2">
    <location>
        <begin position="219"/>
        <end position="239"/>
    </location>
</feature>
<evidence type="ECO:0000313" key="3">
    <source>
        <dbReference type="EMBL" id="USW54514.1"/>
    </source>
</evidence>
<feature type="transmembrane region" description="Helical" evidence="2">
    <location>
        <begin position="147"/>
        <end position="166"/>
    </location>
</feature>
<feature type="transmembrane region" description="Helical" evidence="2">
    <location>
        <begin position="81"/>
        <end position="103"/>
    </location>
</feature>
<evidence type="ECO:0000313" key="4">
    <source>
        <dbReference type="Proteomes" id="UP001056384"/>
    </source>
</evidence>
<dbReference type="InterPro" id="IPR019431">
    <property type="entry name" value="DUF2417"/>
</dbReference>
<dbReference type="GO" id="GO:0016787">
    <property type="term" value="F:hydrolase activity"/>
    <property type="evidence" value="ECO:0007669"/>
    <property type="project" value="UniProtKB-KW"/>
</dbReference>
<proteinExistence type="predicted"/>
<dbReference type="OrthoDB" id="164921at2759"/>
<organism evidence="3 4">
    <name type="scientific">Septoria linicola</name>
    <dbReference type="NCBI Taxonomy" id="215465"/>
    <lineage>
        <taxon>Eukaryota</taxon>
        <taxon>Fungi</taxon>
        <taxon>Dikarya</taxon>
        <taxon>Ascomycota</taxon>
        <taxon>Pezizomycotina</taxon>
        <taxon>Dothideomycetes</taxon>
        <taxon>Dothideomycetidae</taxon>
        <taxon>Mycosphaerellales</taxon>
        <taxon>Mycosphaerellaceae</taxon>
        <taxon>Septoria</taxon>
    </lineage>
</organism>
<dbReference type="Gene3D" id="3.40.50.1820">
    <property type="entry name" value="alpha/beta hydrolase"/>
    <property type="match status" value="1"/>
</dbReference>
<dbReference type="AlphaFoldDB" id="A0A9Q9ASA8"/>
<accession>A0A9Q9ASA8</accession>
<feature type="compositionally biased region" description="Basic and acidic residues" evidence="1">
    <location>
        <begin position="37"/>
        <end position="56"/>
    </location>
</feature>
<feature type="transmembrane region" description="Helical" evidence="2">
    <location>
        <begin position="178"/>
        <end position="198"/>
    </location>
</feature>
<dbReference type="InterPro" id="IPR029058">
    <property type="entry name" value="AB_hydrolase_fold"/>
</dbReference>
<dbReference type="Proteomes" id="UP001056384">
    <property type="component" value="Chromosome 6"/>
</dbReference>
<keyword evidence="2" id="KW-1133">Transmembrane helix</keyword>
<dbReference type="Pfam" id="PF10329">
    <property type="entry name" value="DUF2417"/>
    <property type="match status" value="1"/>
</dbReference>
<keyword evidence="2" id="KW-0472">Membrane</keyword>
<evidence type="ECO:0000256" key="1">
    <source>
        <dbReference type="SAM" id="MobiDB-lite"/>
    </source>
</evidence>
<evidence type="ECO:0000256" key="2">
    <source>
        <dbReference type="SAM" id="Phobius"/>
    </source>
</evidence>